<evidence type="ECO:0000313" key="3">
    <source>
        <dbReference type="Proteomes" id="UP000326396"/>
    </source>
</evidence>
<dbReference type="AlphaFoldDB" id="A0A5N6PRP7"/>
<gene>
    <name evidence="2" type="ORF">E3N88_07247</name>
</gene>
<evidence type="ECO:0000313" key="2">
    <source>
        <dbReference type="EMBL" id="KAD6796351.1"/>
    </source>
</evidence>
<proteinExistence type="predicted"/>
<evidence type="ECO:0000256" key="1">
    <source>
        <dbReference type="SAM" id="MobiDB-lite"/>
    </source>
</evidence>
<protein>
    <submittedName>
        <fullName evidence="2">Uncharacterized protein</fullName>
    </submittedName>
</protein>
<comment type="caution">
    <text evidence="2">The sequence shown here is derived from an EMBL/GenBank/DDBJ whole genome shotgun (WGS) entry which is preliminary data.</text>
</comment>
<reference evidence="2 3" key="1">
    <citation type="submission" date="2019-05" db="EMBL/GenBank/DDBJ databases">
        <title>Mikania micrantha, genome provides insights into the molecular mechanism of rapid growth.</title>
        <authorList>
            <person name="Liu B."/>
        </authorList>
    </citation>
    <scope>NUCLEOTIDE SEQUENCE [LARGE SCALE GENOMIC DNA]</scope>
    <source>
        <strain evidence="2">NLD-2019</strain>
        <tissue evidence="2">Leaf</tissue>
    </source>
</reference>
<feature type="compositionally biased region" description="Basic and acidic residues" evidence="1">
    <location>
        <begin position="100"/>
        <end position="110"/>
    </location>
</feature>
<name>A0A5N6PRP7_9ASTR</name>
<organism evidence="2 3">
    <name type="scientific">Mikania micrantha</name>
    <name type="common">bitter vine</name>
    <dbReference type="NCBI Taxonomy" id="192012"/>
    <lineage>
        <taxon>Eukaryota</taxon>
        <taxon>Viridiplantae</taxon>
        <taxon>Streptophyta</taxon>
        <taxon>Embryophyta</taxon>
        <taxon>Tracheophyta</taxon>
        <taxon>Spermatophyta</taxon>
        <taxon>Magnoliopsida</taxon>
        <taxon>eudicotyledons</taxon>
        <taxon>Gunneridae</taxon>
        <taxon>Pentapetalae</taxon>
        <taxon>asterids</taxon>
        <taxon>campanulids</taxon>
        <taxon>Asterales</taxon>
        <taxon>Asteraceae</taxon>
        <taxon>Asteroideae</taxon>
        <taxon>Heliantheae alliance</taxon>
        <taxon>Eupatorieae</taxon>
        <taxon>Mikania</taxon>
    </lineage>
</organism>
<accession>A0A5N6PRP7</accession>
<dbReference type="EMBL" id="SZYD01000003">
    <property type="protein sequence ID" value="KAD6796351.1"/>
    <property type="molecule type" value="Genomic_DNA"/>
</dbReference>
<keyword evidence="3" id="KW-1185">Reference proteome</keyword>
<feature type="region of interest" description="Disordered" evidence="1">
    <location>
        <begin position="88"/>
        <end position="130"/>
    </location>
</feature>
<dbReference type="Proteomes" id="UP000326396">
    <property type="component" value="Linkage Group LG11"/>
</dbReference>
<feature type="compositionally biased region" description="Basic and acidic residues" evidence="1">
    <location>
        <begin position="121"/>
        <end position="130"/>
    </location>
</feature>
<sequence>MKKFLMNYGFSRQQLCPMKNSTMDLHMRDIKNKISKGELPSLEQIRTQKEALNLSFGGRIIYDTPLSGSAIRAGEEIPSVIKINKGHTMKTSIVPNPEISTREDERRTEETTSNDVAAAEEATREEGAGE</sequence>